<dbReference type="AlphaFoldDB" id="A0A5N5Q924"/>
<keyword evidence="2" id="KW-1185">Reference proteome</keyword>
<organism evidence="1 2">
    <name type="scientific">Ceratobasidium theobromae</name>
    <dbReference type="NCBI Taxonomy" id="1582974"/>
    <lineage>
        <taxon>Eukaryota</taxon>
        <taxon>Fungi</taxon>
        <taxon>Dikarya</taxon>
        <taxon>Basidiomycota</taxon>
        <taxon>Agaricomycotina</taxon>
        <taxon>Agaricomycetes</taxon>
        <taxon>Cantharellales</taxon>
        <taxon>Ceratobasidiaceae</taxon>
        <taxon>Ceratobasidium</taxon>
    </lineage>
</organism>
<name>A0A5N5Q924_9AGAM</name>
<comment type="caution">
    <text evidence="1">The sequence shown here is derived from an EMBL/GenBank/DDBJ whole genome shotgun (WGS) entry which is preliminary data.</text>
</comment>
<reference evidence="1 2" key="1">
    <citation type="journal article" date="2019" name="Fungal Biol. Biotechnol.">
        <title>Draft genome sequence of fastidious pathogen Ceratobasidium theobromae, which causes vascular-streak dieback in Theobroma cacao.</title>
        <authorList>
            <person name="Ali S.S."/>
            <person name="Asman A."/>
            <person name="Shao J."/>
            <person name="Firmansyah A.P."/>
            <person name="Susilo A.W."/>
            <person name="Rosmana A."/>
            <person name="McMahon P."/>
            <person name="Junaid M."/>
            <person name="Guest D."/>
            <person name="Kheng T.Y."/>
            <person name="Meinhardt L.W."/>
            <person name="Bailey B.A."/>
        </authorList>
    </citation>
    <scope>NUCLEOTIDE SEQUENCE [LARGE SCALE GENOMIC DNA]</scope>
    <source>
        <strain evidence="1 2">CT2</strain>
    </source>
</reference>
<evidence type="ECO:0000313" key="1">
    <source>
        <dbReference type="EMBL" id="KAB5588174.1"/>
    </source>
</evidence>
<dbReference type="OrthoDB" id="3263022at2759"/>
<dbReference type="Proteomes" id="UP000383932">
    <property type="component" value="Unassembled WGS sequence"/>
</dbReference>
<accession>A0A5N5Q924</accession>
<dbReference type="EMBL" id="SSOP01000539">
    <property type="protein sequence ID" value="KAB5588174.1"/>
    <property type="molecule type" value="Genomic_DNA"/>
</dbReference>
<proteinExistence type="predicted"/>
<gene>
    <name evidence="1" type="ORF">CTheo_8382</name>
</gene>
<evidence type="ECO:0000313" key="2">
    <source>
        <dbReference type="Proteomes" id="UP000383932"/>
    </source>
</evidence>
<protein>
    <submittedName>
        <fullName evidence="1">Uncharacterized protein</fullName>
    </submittedName>
</protein>
<sequence>MPADEELDAAIQGYRLTTAEREWVVRTHYREFLTRKTNRGMRGRPNGKTYTHSEVAEEFIEKFWQTWDDNKKIAYRKKLNSILYNLLNNTFAADEEAWKDNEVAKAQLTPRRVNTEHKWSKDNSKKINEAINQYLDDTPGTSRSVGTLRRVVCCEFNNLTSDEKQMWEAWAEAERAKEKLKVPLKGDQRDGYMKTWMTKLNQLALEGQKIASLLLISFICWDGVDQQGAPISHIDSYMSGDIIDYQESPEFTDSHAKLTKWYQAFKGVTVKGGDPPPAVVPNPNSQYWPEMPPLEEKTMLGVYRRCNHDFLNAEYLFYGGVGPVPWKIISLARSQGQLHLWVTGWPADLEFGDPGSQTITVAWRVNKLANPPPPHCSADRVSMVEFRGHMVHQLEYDGPVDKPQSERAVAYPPRCWAYFYSQLEKKSLEHWLGLESISNTSIQNLFSSDVFAFVRSLLELVDQTLSAKLIKALESVNEMEKHGPFTVRQYVNKLFLAFPA</sequence>